<dbReference type="GeneID" id="110272925"/>
<reference evidence="3" key="2">
    <citation type="submission" date="2025-08" db="UniProtKB">
        <authorList>
            <consortium name="RefSeq"/>
        </authorList>
    </citation>
    <scope>IDENTIFICATION</scope>
    <source>
        <tissue evidence="3">Whole plant</tissue>
    </source>
</reference>
<dbReference type="InterPro" id="IPR040321">
    <property type="entry name" value="SCD2-like"/>
</dbReference>
<proteinExistence type="predicted"/>
<dbReference type="KEGG" id="adu:110272925"/>
<organism evidence="2 3">
    <name type="scientific">Arachis duranensis</name>
    <name type="common">Wild peanut</name>
    <dbReference type="NCBI Taxonomy" id="130453"/>
    <lineage>
        <taxon>Eukaryota</taxon>
        <taxon>Viridiplantae</taxon>
        <taxon>Streptophyta</taxon>
        <taxon>Embryophyta</taxon>
        <taxon>Tracheophyta</taxon>
        <taxon>Spermatophyta</taxon>
        <taxon>Magnoliopsida</taxon>
        <taxon>eudicotyledons</taxon>
        <taxon>Gunneridae</taxon>
        <taxon>Pentapetalae</taxon>
        <taxon>rosids</taxon>
        <taxon>fabids</taxon>
        <taxon>Fabales</taxon>
        <taxon>Fabaceae</taxon>
        <taxon>Papilionoideae</taxon>
        <taxon>50 kb inversion clade</taxon>
        <taxon>dalbergioids sensu lato</taxon>
        <taxon>Dalbergieae</taxon>
        <taxon>Pterocarpus clade</taxon>
        <taxon>Arachis</taxon>
    </lineage>
</organism>
<feature type="compositionally biased region" description="Low complexity" evidence="1">
    <location>
        <begin position="112"/>
        <end position="122"/>
    </location>
</feature>
<dbReference type="Proteomes" id="UP000515211">
    <property type="component" value="Chromosome 6"/>
</dbReference>
<feature type="region of interest" description="Disordered" evidence="1">
    <location>
        <begin position="1"/>
        <end position="43"/>
    </location>
</feature>
<gene>
    <name evidence="3" type="primary">LOC110272925</name>
</gene>
<dbReference type="RefSeq" id="XP_020981329.1">
    <property type="nucleotide sequence ID" value="XM_021125670.2"/>
</dbReference>
<reference evidence="2" key="1">
    <citation type="journal article" date="2016" name="Nat. Genet.">
        <title>The genome sequences of Arachis duranensis and Arachis ipaensis, the diploid ancestors of cultivated peanut.</title>
        <authorList>
            <person name="Bertioli D.J."/>
            <person name="Cannon S.B."/>
            <person name="Froenicke L."/>
            <person name="Huang G."/>
            <person name="Farmer A.D."/>
            <person name="Cannon E.K."/>
            <person name="Liu X."/>
            <person name="Gao D."/>
            <person name="Clevenger J."/>
            <person name="Dash S."/>
            <person name="Ren L."/>
            <person name="Moretzsohn M.C."/>
            <person name="Shirasawa K."/>
            <person name="Huang W."/>
            <person name="Vidigal B."/>
            <person name="Abernathy B."/>
            <person name="Chu Y."/>
            <person name="Niederhuth C.E."/>
            <person name="Umale P."/>
            <person name="Araujo A.C."/>
            <person name="Kozik A."/>
            <person name="Kim K.D."/>
            <person name="Burow M.D."/>
            <person name="Varshney R.K."/>
            <person name="Wang X."/>
            <person name="Zhang X."/>
            <person name="Barkley N."/>
            <person name="Guimaraes P.M."/>
            <person name="Isobe S."/>
            <person name="Guo B."/>
            <person name="Liao B."/>
            <person name="Stalker H.T."/>
            <person name="Schmitz R.J."/>
            <person name="Scheffler B.E."/>
            <person name="Leal-Bertioli S.C."/>
            <person name="Xun X."/>
            <person name="Jackson S.A."/>
            <person name="Michelmore R."/>
            <person name="Ozias-Akins P."/>
        </authorList>
    </citation>
    <scope>NUCLEOTIDE SEQUENCE [LARGE SCALE GENOMIC DNA]</scope>
    <source>
        <strain evidence="2">cv. V14167</strain>
    </source>
</reference>
<dbReference type="AlphaFoldDB" id="A0A6P5M7S7"/>
<name>A0A6P5M7S7_ARADU</name>
<dbReference type="PANTHER" id="PTHR31762">
    <property type="entry name" value="FAS-BINDING FACTOR-LIKE PROTEIN"/>
    <property type="match status" value="1"/>
</dbReference>
<feature type="region of interest" description="Disordered" evidence="1">
    <location>
        <begin position="93"/>
        <end position="148"/>
    </location>
</feature>
<evidence type="ECO:0000313" key="3">
    <source>
        <dbReference type="RefSeq" id="XP_020981329.1"/>
    </source>
</evidence>
<dbReference type="PANTHER" id="PTHR31762:SF10">
    <property type="entry name" value="FAS-BINDING FACTOR-LIKE PROTEIN"/>
    <property type="match status" value="1"/>
</dbReference>
<protein>
    <submittedName>
        <fullName evidence="3">Coiled-coil domain-containing protein SCD2-like</fullName>
    </submittedName>
</protein>
<dbReference type="GO" id="GO:0000911">
    <property type="term" value="P:cytokinesis by cell plate formation"/>
    <property type="evidence" value="ECO:0007669"/>
    <property type="project" value="InterPro"/>
</dbReference>
<feature type="compositionally biased region" description="Polar residues" evidence="1">
    <location>
        <begin position="129"/>
        <end position="141"/>
    </location>
</feature>
<evidence type="ECO:0000313" key="2">
    <source>
        <dbReference type="Proteomes" id="UP000515211"/>
    </source>
</evidence>
<keyword evidence="2" id="KW-1185">Reference proteome</keyword>
<accession>A0A6P5M7S7</accession>
<feature type="compositionally biased region" description="Low complexity" evidence="1">
    <location>
        <begin position="12"/>
        <end position="26"/>
    </location>
</feature>
<evidence type="ECO:0000256" key="1">
    <source>
        <dbReference type="SAM" id="MobiDB-lite"/>
    </source>
</evidence>
<sequence>MDRRRSYERQQSSTPTTPTSPSSGTPQNLHARAGSTGSVMANPRRVQNIAATKAAAQRLAQVMSHSTVDVDDEDEEEVSLDYSTLSVGIGLGAARPARPHSPMRVPAIPEQPSSSRSRSPLSVRIVQERPQSLRSISSATGATIDAAE</sequence>